<reference evidence="2 3" key="1">
    <citation type="submission" date="2018-10" db="EMBL/GenBank/DDBJ databases">
        <title>Oceanobacillus sp. YLB-02 draft genome.</title>
        <authorList>
            <person name="Yu L."/>
        </authorList>
    </citation>
    <scope>NUCLEOTIDE SEQUENCE [LARGE SCALE GENOMIC DNA]</scope>
    <source>
        <strain evidence="2 3">YLB-02</strain>
    </source>
</reference>
<evidence type="ECO:0000313" key="3">
    <source>
        <dbReference type="Proteomes" id="UP000270219"/>
    </source>
</evidence>
<protein>
    <recommendedName>
        <fullName evidence="1">Transposon Tn7 transposition protein TnsD C-terminal domain-containing protein</fullName>
    </recommendedName>
</protein>
<dbReference type="AlphaFoldDB" id="A0A498DTA2"/>
<dbReference type="Pfam" id="PF15978">
    <property type="entry name" value="TnsD"/>
    <property type="match status" value="1"/>
</dbReference>
<dbReference type="Proteomes" id="UP000270219">
    <property type="component" value="Unassembled WGS sequence"/>
</dbReference>
<dbReference type="EMBL" id="RCHR01000001">
    <property type="protein sequence ID" value="RLL48097.1"/>
    <property type="molecule type" value="Genomic_DNA"/>
</dbReference>
<name>A0A498DTA2_9BACI</name>
<dbReference type="OrthoDB" id="470139at2"/>
<keyword evidence="3" id="KW-1185">Reference proteome</keyword>
<dbReference type="RefSeq" id="WP_121520948.1">
    <property type="nucleotide sequence ID" value="NZ_RCHR01000001.1"/>
</dbReference>
<comment type="caution">
    <text evidence="2">The sequence shown here is derived from an EMBL/GenBank/DDBJ whole genome shotgun (WGS) entry which is preliminary data.</text>
</comment>
<evidence type="ECO:0000313" key="2">
    <source>
        <dbReference type="EMBL" id="RLL48097.1"/>
    </source>
</evidence>
<accession>A0A498DTA2</accession>
<organism evidence="2 3">
    <name type="scientific">Oceanobacillus piezotolerans</name>
    <dbReference type="NCBI Taxonomy" id="2448030"/>
    <lineage>
        <taxon>Bacteria</taxon>
        <taxon>Bacillati</taxon>
        <taxon>Bacillota</taxon>
        <taxon>Bacilli</taxon>
        <taxon>Bacillales</taxon>
        <taxon>Bacillaceae</taxon>
        <taxon>Oceanobacillus</taxon>
    </lineage>
</organism>
<feature type="domain" description="Transposon Tn7 transposition protein TnsD C-terminal" evidence="1">
    <location>
        <begin position="14"/>
        <end position="74"/>
    </location>
</feature>
<proteinExistence type="predicted"/>
<dbReference type="InterPro" id="IPR032750">
    <property type="entry name" value="TnsD_C"/>
</dbReference>
<evidence type="ECO:0000259" key="1">
    <source>
        <dbReference type="Pfam" id="PF15978"/>
    </source>
</evidence>
<gene>
    <name evidence="2" type="ORF">D8M04_02140</name>
</gene>
<sequence>MAKRKCSSERKLKDATDWEMRDQEYYQKIKEVYPELMALEKPVRITSTLFSKRLNIFNLSVKSYEEKLPQTYKLLNEITETVQEF</sequence>